<dbReference type="Proteomes" id="UP000239002">
    <property type="component" value="Unassembled WGS sequence"/>
</dbReference>
<feature type="transmembrane region" description="Helical" evidence="2">
    <location>
        <begin position="62"/>
        <end position="78"/>
    </location>
</feature>
<dbReference type="AlphaFoldDB" id="A0A2S6IL36"/>
<feature type="transmembrane region" description="Helical" evidence="2">
    <location>
        <begin position="181"/>
        <end position="202"/>
    </location>
</feature>
<protein>
    <submittedName>
        <fullName evidence="3">Putative hydrophobic protein (TIGR00271 family)</fullName>
    </submittedName>
</protein>
<feature type="transmembrane region" description="Helical" evidence="2">
    <location>
        <begin position="252"/>
        <end position="273"/>
    </location>
</feature>
<dbReference type="InterPro" id="IPR005240">
    <property type="entry name" value="DUF389"/>
</dbReference>
<evidence type="ECO:0000256" key="2">
    <source>
        <dbReference type="SAM" id="Phobius"/>
    </source>
</evidence>
<organism evidence="3 4">
    <name type="scientific">Nonlabens xylanidelens</name>
    <dbReference type="NCBI Taxonomy" id="191564"/>
    <lineage>
        <taxon>Bacteria</taxon>
        <taxon>Pseudomonadati</taxon>
        <taxon>Bacteroidota</taxon>
        <taxon>Flavobacteriia</taxon>
        <taxon>Flavobacteriales</taxon>
        <taxon>Flavobacteriaceae</taxon>
        <taxon>Nonlabens</taxon>
    </lineage>
</organism>
<feature type="transmembrane region" description="Helical" evidence="2">
    <location>
        <begin position="119"/>
        <end position="139"/>
    </location>
</feature>
<evidence type="ECO:0000313" key="3">
    <source>
        <dbReference type="EMBL" id="PPK94947.1"/>
    </source>
</evidence>
<keyword evidence="2" id="KW-1133">Transmembrane helix</keyword>
<accession>A0A2S6IL36</accession>
<feature type="transmembrane region" description="Helical" evidence="2">
    <location>
        <begin position="84"/>
        <end position="107"/>
    </location>
</feature>
<keyword evidence="2" id="KW-0472">Membrane</keyword>
<keyword evidence="1" id="KW-0175">Coiled coil</keyword>
<dbReference type="PANTHER" id="PTHR20992">
    <property type="entry name" value="AT15442P-RELATED"/>
    <property type="match status" value="1"/>
</dbReference>
<feature type="coiled-coil region" evidence="1">
    <location>
        <begin position="354"/>
        <end position="391"/>
    </location>
</feature>
<dbReference type="RefSeq" id="WP_104515394.1">
    <property type="nucleotide sequence ID" value="NZ_MQVW01000024.1"/>
</dbReference>
<name>A0A2S6IL36_9FLAO</name>
<comment type="caution">
    <text evidence="3">The sequence shown here is derived from an EMBL/GenBank/DDBJ whole genome shotgun (WGS) entry which is preliminary data.</text>
</comment>
<dbReference type="OrthoDB" id="9790659at2"/>
<proteinExistence type="predicted"/>
<feature type="transmembrane region" description="Helical" evidence="2">
    <location>
        <begin position="151"/>
        <end position="169"/>
    </location>
</feature>
<reference evidence="3 4" key="1">
    <citation type="submission" date="2018-02" db="EMBL/GenBank/DDBJ databases">
        <title>Genomic Encyclopedia of Archaeal and Bacterial Type Strains, Phase II (KMG-II): from individual species to whole genera.</title>
        <authorList>
            <person name="Goeker M."/>
        </authorList>
    </citation>
    <scope>NUCLEOTIDE SEQUENCE [LARGE SCALE GENOMIC DNA]</scope>
    <source>
        <strain evidence="3 4">DSM 16809</strain>
    </source>
</reference>
<evidence type="ECO:0000313" key="4">
    <source>
        <dbReference type="Proteomes" id="UP000239002"/>
    </source>
</evidence>
<keyword evidence="4" id="KW-1185">Reference proteome</keyword>
<feature type="transmembrane region" description="Helical" evidence="2">
    <location>
        <begin position="208"/>
        <end position="231"/>
    </location>
</feature>
<dbReference type="PANTHER" id="PTHR20992:SF9">
    <property type="entry name" value="AT15442P-RELATED"/>
    <property type="match status" value="1"/>
</dbReference>
<gene>
    <name evidence="3" type="ORF">LY01_01700</name>
</gene>
<dbReference type="Pfam" id="PF04087">
    <property type="entry name" value="DUF389"/>
    <property type="match status" value="1"/>
</dbReference>
<evidence type="ECO:0000256" key="1">
    <source>
        <dbReference type="SAM" id="Coils"/>
    </source>
</evidence>
<keyword evidence="2" id="KW-0812">Transmembrane</keyword>
<sequence length="481" mass="54054">MEEQNINKVEENVLEDNQQKISGIWENIMEFLHNLLDIREDSDRHETIDSVRKDISFQGHNAWILIFSIMVASIGLNANSTAVVIGAMLISPLMGPIVGMGLGTAINDSKMLRRSLTNLGVMVVLSLLTATLYFFISPIKEAESEILARTAPNILDVLVAIFGGLALIVAKAKKGTISNAIAGVAIATALMPPLCTAGFGIANGEWGFFGGAMYLFCINAVFIALTTYLVCKLLQFPMVKYANEAKRKRTSRIAALVGFIVLAPSIWFFIQLYEKQKFIIDSKKFVQENMIYEGTRATPEWDQEKKQLDVTLLGKEVPESLINDWKARFAKIDGFEESKIEIYQGSRTILNSGNENFEKLQEERINDIKQLQNKDQRIIALQNELNILNSKTQKIEMISEEAALIYPQLSSIAHAHEIKKDLLTQTYDTTDVFTVSYKDSTLTGNDTQTMRKNMANWLSYRMKPNKIKVNESFPVIEKTTK</sequence>
<dbReference type="EMBL" id="PTJE01000003">
    <property type="protein sequence ID" value="PPK94947.1"/>
    <property type="molecule type" value="Genomic_DNA"/>
</dbReference>